<feature type="transmembrane region" description="Helical" evidence="1">
    <location>
        <begin position="220"/>
        <end position="237"/>
    </location>
</feature>
<organism evidence="4 5">
    <name type="scientific">Luteimonas salinilitoris</name>
    <dbReference type="NCBI Taxonomy" id="3237697"/>
    <lineage>
        <taxon>Bacteria</taxon>
        <taxon>Pseudomonadati</taxon>
        <taxon>Pseudomonadota</taxon>
        <taxon>Gammaproteobacteria</taxon>
        <taxon>Lysobacterales</taxon>
        <taxon>Lysobacteraceae</taxon>
        <taxon>Luteimonas</taxon>
    </lineage>
</organism>
<dbReference type="InterPro" id="IPR002656">
    <property type="entry name" value="Acyl_transf_3_dom"/>
</dbReference>
<dbReference type="PANTHER" id="PTHR23028">
    <property type="entry name" value="ACETYLTRANSFERASE"/>
    <property type="match status" value="1"/>
</dbReference>
<evidence type="ECO:0000313" key="4">
    <source>
        <dbReference type="EMBL" id="MEZ0475274.1"/>
    </source>
</evidence>
<protein>
    <submittedName>
        <fullName evidence="4">Acyltransferase family protein</fullName>
        <ecNumber evidence="4">2.3.1.-</ecNumber>
    </submittedName>
</protein>
<feature type="transmembrane region" description="Helical" evidence="1">
    <location>
        <begin position="162"/>
        <end position="181"/>
    </location>
</feature>
<dbReference type="Pfam" id="PF19040">
    <property type="entry name" value="SGNH"/>
    <property type="match status" value="1"/>
</dbReference>
<feature type="transmembrane region" description="Helical" evidence="1">
    <location>
        <begin position="349"/>
        <end position="368"/>
    </location>
</feature>
<feature type="domain" description="Acyltransferase 3" evidence="2">
    <location>
        <begin position="5"/>
        <end position="323"/>
    </location>
</feature>
<keyword evidence="4" id="KW-0012">Acyltransferase</keyword>
<sequence>MKYRPEIDGLRAVAVLPVLFYHAGVPFFNGGYIGVDIFFVISGFLITKIIDDEIKGRGFSVVDFYERRARRIFPALFAVLIVSLAAASIFFLPEDFRRFTKNFLATIFFISNVQFYRESGYFDSSAETNPLLHTWSLAVEEQFYIFFPLVLIFIARRTRSSPVAFLMPLALVSFFVSEWMIGKDQAFSFYMLPTRAWELLAGSLLALGVLPELRSKNSRAAISAIGMVLVLFAMFGYSSQTPFPGKAALLPVLGAVFMIYAGAHGFIAHVLSTRPFVFIGRISYSLYIWHWPIVVFSEYFLIEKLHGWYSVAAILASFLAAVVSWACIERPFRSRKVFGRRAIFTLSSAFLLLFLGVGSFGFFLRGWADRFSPEVIHLTEAAQDISPLRARCHYYGESLSAANTKMCVLGKPSPPSAAEFAVWGDSHGVELSYALGEMAAKHGSSLIQFSASACPPAIGVPVQRRSGCIDRNNAVLGFLKQSNVKTIFLIARYSAAAYETRQVMGGIANSANELRAAGKKVVLIYPFPDSEFDVPTSIARTLLHGNRPEDFALGKDRYLAENRYALAELDRLHQAGIARVVPTDVLCNASHCITSRDGKGFYFDDNHLTMAGARYIAPLFEAFFDATGRSSRVTNGGG</sequence>
<evidence type="ECO:0000256" key="1">
    <source>
        <dbReference type="SAM" id="Phobius"/>
    </source>
</evidence>
<feature type="transmembrane region" description="Helical" evidence="1">
    <location>
        <begin position="135"/>
        <end position="155"/>
    </location>
</feature>
<evidence type="ECO:0000259" key="2">
    <source>
        <dbReference type="Pfam" id="PF01757"/>
    </source>
</evidence>
<dbReference type="GO" id="GO:0016746">
    <property type="term" value="F:acyltransferase activity"/>
    <property type="evidence" value="ECO:0007669"/>
    <property type="project" value="UniProtKB-KW"/>
</dbReference>
<keyword evidence="5" id="KW-1185">Reference proteome</keyword>
<feature type="domain" description="SGNH" evidence="3">
    <location>
        <begin position="391"/>
        <end position="621"/>
    </location>
</feature>
<keyword evidence="1" id="KW-0472">Membrane</keyword>
<feature type="transmembrane region" description="Helical" evidence="1">
    <location>
        <begin position="249"/>
        <end position="272"/>
    </location>
</feature>
<evidence type="ECO:0000259" key="3">
    <source>
        <dbReference type="Pfam" id="PF19040"/>
    </source>
</evidence>
<accession>A0ABV4HRC8</accession>
<dbReference type="RefSeq" id="WP_370564712.1">
    <property type="nucleotide sequence ID" value="NZ_JBFWIB010000009.1"/>
</dbReference>
<feature type="transmembrane region" description="Helical" evidence="1">
    <location>
        <begin position="187"/>
        <end position="208"/>
    </location>
</feature>
<keyword evidence="1" id="KW-0812">Transmembrane</keyword>
<reference evidence="4 5" key="1">
    <citation type="submission" date="2024-07" db="EMBL/GenBank/DDBJ databases">
        <title>Luteimonas salilacus sp. nov., isolated from the shore soil of Salt Lake in Tibet of China.</title>
        <authorList>
            <person name="Zhang X."/>
            <person name="Li A."/>
        </authorList>
    </citation>
    <scope>NUCLEOTIDE SEQUENCE [LARGE SCALE GENOMIC DNA]</scope>
    <source>
        <strain evidence="4 5">B3-2-R+30</strain>
    </source>
</reference>
<dbReference type="Pfam" id="PF01757">
    <property type="entry name" value="Acyl_transf_3"/>
    <property type="match status" value="1"/>
</dbReference>
<evidence type="ECO:0000313" key="5">
    <source>
        <dbReference type="Proteomes" id="UP001566331"/>
    </source>
</evidence>
<dbReference type="Proteomes" id="UP001566331">
    <property type="component" value="Unassembled WGS sequence"/>
</dbReference>
<feature type="transmembrane region" description="Helical" evidence="1">
    <location>
        <begin position="284"/>
        <end position="302"/>
    </location>
</feature>
<keyword evidence="4" id="KW-0808">Transferase</keyword>
<comment type="caution">
    <text evidence="4">The sequence shown here is derived from an EMBL/GenBank/DDBJ whole genome shotgun (WGS) entry which is preliminary data.</text>
</comment>
<dbReference type="InterPro" id="IPR043968">
    <property type="entry name" value="SGNH"/>
</dbReference>
<feature type="transmembrane region" description="Helical" evidence="1">
    <location>
        <begin position="308"/>
        <end position="328"/>
    </location>
</feature>
<proteinExistence type="predicted"/>
<feature type="transmembrane region" description="Helical" evidence="1">
    <location>
        <begin position="7"/>
        <end position="25"/>
    </location>
</feature>
<keyword evidence="1" id="KW-1133">Transmembrane helix</keyword>
<dbReference type="PANTHER" id="PTHR23028:SF53">
    <property type="entry name" value="ACYL_TRANSF_3 DOMAIN-CONTAINING PROTEIN"/>
    <property type="match status" value="1"/>
</dbReference>
<feature type="transmembrane region" description="Helical" evidence="1">
    <location>
        <begin position="72"/>
        <end position="92"/>
    </location>
</feature>
<name>A0ABV4HRC8_9GAMM</name>
<gene>
    <name evidence="4" type="ORF">AB6713_11690</name>
</gene>
<dbReference type="InterPro" id="IPR050879">
    <property type="entry name" value="Acyltransferase_3"/>
</dbReference>
<dbReference type="EMBL" id="JBFWIC010000014">
    <property type="protein sequence ID" value="MEZ0475274.1"/>
    <property type="molecule type" value="Genomic_DNA"/>
</dbReference>
<dbReference type="EC" id="2.3.1.-" evidence="4"/>